<dbReference type="PANTHER" id="PTHR43364:SF1">
    <property type="entry name" value="OXIDOREDUCTASE YDHF"/>
    <property type="match status" value="1"/>
</dbReference>
<dbReference type="InterPro" id="IPR036812">
    <property type="entry name" value="NAD(P)_OxRdtase_dom_sf"/>
</dbReference>
<reference evidence="2 3" key="1">
    <citation type="submission" date="2014-06" db="EMBL/GenBank/DDBJ databases">
        <title>Whole Genome Sequences of Three Symbiotic Endozoicomonas Bacteria.</title>
        <authorList>
            <person name="Neave M.J."/>
            <person name="Apprill A."/>
            <person name="Voolstra C.R."/>
        </authorList>
    </citation>
    <scope>NUCLEOTIDE SEQUENCE [LARGE SCALE GENOMIC DNA]</scope>
    <source>
        <strain evidence="2 3">DSM 22380</strain>
    </source>
</reference>
<proteinExistence type="predicted"/>
<gene>
    <name evidence="2" type="ORF">GV64_22410</name>
</gene>
<evidence type="ECO:0000259" key="1">
    <source>
        <dbReference type="Pfam" id="PF00248"/>
    </source>
</evidence>
<protein>
    <submittedName>
        <fullName evidence="2">Aldo/keto reductase</fullName>
    </submittedName>
</protein>
<dbReference type="InterPro" id="IPR023210">
    <property type="entry name" value="NADP_OxRdtase_dom"/>
</dbReference>
<dbReference type="RefSeq" id="WP_020582286.1">
    <property type="nucleotide sequence ID" value="NZ_JOJP01000001.1"/>
</dbReference>
<dbReference type="SUPFAM" id="SSF51430">
    <property type="entry name" value="NAD(P)-linked oxidoreductase"/>
    <property type="match status" value="1"/>
</dbReference>
<dbReference type="EMBL" id="JOJP01000001">
    <property type="protein sequence ID" value="KEI73098.1"/>
    <property type="molecule type" value="Genomic_DNA"/>
</dbReference>
<dbReference type="Pfam" id="PF00248">
    <property type="entry name" value="Aldo_ket_red"/>
    <property type="match status" value="1"/>
</dbReference>
<dbReference type="PANTHER" id="PTHR43364">
    <property type="entry name" value="NADH-SPECIFIC METHYLGLYOXAL REDUCTASE-RELATED"/>
    <property type="match status" value="1"/>
</dbReference>
<dbReference type="Proteomes" id="UP000027997">
    <property type="component" value="Unassembled WGS sequence"/>
</dbReference>
<dbReference type="GO" id="GO:0005829">
    <property type="term" value="C:cytosol"/>
    <property type="evidence" value="ECO:0007669"/>
    <property type="project" value="TreeGrafter"/>
</dbReference>
<evidence type="ECO:0000313" key="3">
    <source>
        <dbReference type="Proteomes" id="UP000027997"/>
    </source>
</evidence>
<accession>A0A081KG22</accession>
<keyword evidence="3" id="KW-1185">Reference proteome</keyword>
<feature type="domain" description="NADP-dependent oxidoreductase" evidence="1">
    <location>
        <begin position="15"/>
        <end position="312"/>
    </location>
</feature>
<organism evidence="2 3">
    <name type="scientific">Endozoicomonas elysicola</name>
    <dbReference type="NCBI Taxonomy" id="305900"/>
    <lineage>
        <taxon>Bacteria</taxon>
        <taxon>Pseudomonadati</taxon>
        <taxon>Pseudomonadota</taxon>
        <taxon>Gammaproteobacteria</taxon>
        <taxon>Oceanospirillales</taxon>
        <taxon>Endozoicomonadaceae</taxon>
        <taxon>Endozoicomonas</taxon>
    </lineage>
</organism>
<name>A0A081KG22_9GAMM</name>
<evidence type="ECO:0000313" key="2">
    <source>
        <dbReference type="EMBL" id="KEI73098.1"/>
    </source>
</evidence>
<dbReference type="AlphaFoldDB" id="A0A081KG22"/>
<comment type="caution">
    <text evidence="2">The sequence shown here is derived from an EMBL/GenBank/DDBJ whole genome shotgun (WGS) entry which is preliminary data.</text>
</comment>
<dbReference type="CDD" id="cd19092">
    <property type="entry name" value="AKR_BsYcsN_EcYdhF-like"/>
    <property type="match status" value="1"/>
</dbReference>
<dbReference type="InterPro" id="IPR050523">
    <property type="entry name" value="AKR_Detox_Biosynth"/>
</dbReference>
<dbReference type="eggNOG" id="COG4989">
    <property type="taxonomic scope" value="Bacteria"/>
</dbReference>
<dbReference type="Gene3D" id="3.20.20.100">
    <property type="entry name" value="NADP-dependent oxidoreductase domain"/>
    <property type="match status" value="1"/>
</dbReference>
<sequence>MNRIPLTIFLPEASRIAAGCMGLGGNWDNSPLSQDHILQAHQFVDSALESGLNFFDHADIYTRGKAEQVFGQVLADRPGLRESIFLQSKCGIRFAEGQIPNRYDFSREWILFSIENSLARLKTDYLDLLLLHRPDPLMQPEEIAEAFHQLQKSGKVRHFGVSNMSGHQIKYLQSFLEQPIVVNQLQMSLTHLDWLDEGVLVNHPEGQSVGFTPGTVEYCRSHNIQLQAWGCLSKGVFTGKDVRDEPEFIQATARLVDQFARELGASREAVVLAWLMRHPAGIQPVIGTTNVQRIRACHQVENIELSREQWYQLYVSARGRMLP</sequence>